<dbReference type="Proteomes" id="UP000828390">
    <property type="component" value="Unassembled WGS sequence"/>
</dbReference>
<evidence type="ECO:0000259" key="2">
    <source>
        <dbReference type="Pfam" id="PF20266"/>
    </source>
</evidence>
<feature type="domain" description="Mab-21-like nucleotidyltransferase" evidence="1">
    <location>
        <begin position="2"/>
        <end position="68"/>
    </location>
</feature>
<keyword evidence="4" id="KW-1185">Reference proteome</keyword>
<organism evidence="3 4">
    <name type="scientific">Dreissena polymorpha</name>
    <name type="common">Zebra mussel</name>
    <name type="synonym">Mytilus polymorpha</name>
    <dbReference type="NCBI Taxonomy" id="45954"/>
    <lineage>
        <taxon>Eukaryota</taxon>
        <taxon>Metazoa</taxon>
        <taxon>Spiralia</taxon>
        <taxon>Lophotrochozoa</taxon>
        <taxon>Mollusca</taxon>
        <taxon>Bivalvia</taxon>
        <taxon>Autobranchia</taxon>
        <taxon>Heteroconchia</taxon>
        <taxon>Euheterodonta</taxon>
        <taxon>Imparidentia</taxon>
        <taxon>Neoheterodontei</taxon>
        <taxon>Myida</taxon>
        <taxon>Dreissenoidea</taxon>
        <taxon>Dreissenidae</taxon>
        <taxon>Dreissena</taxon>
    </lineage>
</organism>
<dbReference type="Gene3D" id="1.10.1410.40">
    <property type="match status" value="1"/>
</dbReference>
<evidence type="ECO:0000259" key="1">
    <source>
        <dbReference type="Pfam" id="PF03281"/>
    </source>
</evidence>
<dbReference type="PANTHER" id="PTHR10656">
    <property type="entry name" value="CELL FATE DETERMINING PROTEIN MAB21-RELATED"/>
    <property type="match status" value="1"/>
</dbReference>
<name>A0A9D4CY40_DREPO</name>
<evidence type="ECO:0000313" key="4">
    <source>
        <dbReference type="Proteomes" id="UP000828390"/>
    </source>
</evidence>
<proteinExistence type="predicted"/>
<gene>
    <name evidence="3" type="ORF">DPMN_040665</name>
</gene>
<dbReference type="AlphaFoldDB" id="A0A9D4CY40"/>
<dbReference type="Pfam" id="PF20266">
    <property type="entry name" value="Mab-21_C"/>
    <property type="match status" value="1"/>
</dbReference>
<accession>A0A9D4CY40</accession>
<sequence>MVHAIPCKCPSILKQWAERSRHWPQPDVVQKVVSFGAFVTPTGFKGSENKYFEWRICFNTSETELINNLHSTQAKLYVILKMIVKHILKPNNKEITSYVLKNIILWQAESNSPTMFQEINLFHWLNDALEALKTAISSTQLPYYMIPERNLMAACGLKEEQQRKWVADITDMIEEGPRVILRLPKIRQAIIGHPEPLLWFSSRRLELEMLALEEMNRHYQCRDENGEHNVWDVRLRAIRWCRNAIVLAIFQRMRNEGSDCINLVDIKRRMLM</sequence>
<comment type="caution">
    <text evidence="3">The sequence shown here is derived from an EMBL/GenBank/DDBJ whole genome shotgun (WGS) entry which is preliminary data.</text>
</comment>
<reference evidence="3" key="2">
    <citation type="submission" date="2020-11" db="EMBL/GenBank/DDBJ databases">
        <authorList>
            <person name="McCartney M.A."/>
            <person name="Auch B."/>
            <person name="Kono T."/>
            <person name="Mallez S."/>
            <person name="Becker A."/>
            <person name="Gohl D.M."/>
            <person name="Silverstein K.A.T."/>
            <person name="Koren S."/>
            <person name="Bechman K.B."/>
            <person name="Herman A."/>
            <person name="Abrahante J.E."/>
            <person name="Garbe J."/>
        </authorList>
    </citation>
    <scope>NUCLEOTIDE SEQUENCE</scope>
    <source>
        <strain evidence="3">Duluth1</strain>
        <tissue evidence="3">Whole animal</tissue>
    </source>
</reference>
<protein>
    <recommendedName>
        <fullName evidence="5">Mab-21-like HhH/H2TH-like domain-containing protein</fullName>
    </recommendedName>
</protein>
<reference evidence="3" key="1">
    <citation type="journal article" date="2019" name="bioRxiv">
        <title>The Genome of the Zebra Mussel, Dreissena polymorpha: A Resource for Invasive Species Research.</title>
        <authorList>
            <person name="McCartney M.A."/>
            <person name="Auch B."/>
            <person name="Kono T."/>
            <person name="Mallez S."/>
            <person name="Zhang Y."/>
            <person name="Obille A."/>
            <person name="Becker A."/>
            <person name="Abrahante J.E."/>
            <person name="Garbe J."/>
            <person name="Badalamenti J.P."/>
            <person name="Herman A."/>
            <person name="Mangelson H."/>
            <person name="Liachko I."/>
            <person name="Sullivan S."/>
            <person name="Sone E.D."/>
            <person name="Koren S."/>
            <person name="Silverstein K.A.T."/>
            <person name="Beckman K.B."/>
            <person name="Gohl D.M."/>
        </authorList>
    </citation>
    <scope>NUCLEOTIDE SEQUENCE</scope>
    <source>
        <strain evidence="3">Duluth1</strain>
        <tissue evidence="3">Whole animal</tissue>
    </source>
</reference>
<dbReference type="InterPro" id="IPR046906">
    <property type="entry name" value="Mab-21_HhH/H2TH-like"/>
</dbReference>
<dbReference type="EMBL" id="JAIWYP010000011">
    <property type="protein sequence ID" value="KAH3734226.1"/>
    <property type="molecule type" value="Genomic_DNA"/>
</dbReference>
<evidence type="ECO:0000313" key="3">
    <source>
        <dbReference type="EMBL" id="KAH3734226.1"/>
    </source>
</evidence>
<dbReference type="Pfam" id="PF03281">
    <property type="entry name" value="Mab-21"/>
    <property type="match status" value="1"/>
</dbReference>
<dbReference type="PANTHER" id="PTHR10656:SF69">
    <property type="entry name" value="MAB-21-LIKE HHH_H2TH-LIKE DOMAIN-CONTAINING PROTEIN"/>
    <property type="match status" value="1"/>
</dbReference>
<dbReference type="InterPro" id="IPR046903">
    <property type="entry name" value="Mab-21-like_nuc_Trfase"/>
</dbReference>
<feature type="domain" description="Mab-21-like HhH/H2TH-like" evidence="2">
    <location>
        <begin position="78"/>
        <end position="158"/>
    </location>
</feature>
<evidence type="ECO:0008006" key="5">
    <source>
        <dbReference type="Google" id="ProtNLM"/>
    </source>
</evidence>